<dbReference type="GO" id="GO:0050126">
    <property type="term" value="F:N-carbamoylputrescine amidase activity"/>
    <property type="evidence" value="ECO:0007669"/>
    <property type="project" value="TreeGrafter"/>
</dbReference>
<dbReference type="GO" id="GO:0033388">
    <property type="term" value="P:putrescine biosynthetic process from arginine"/>
    <property type="evidence" value="ECO:0007669"/>
    <property type="project" value="TreeGrafter"/>
</dbReference>
<accession>A0A388TGX8</accession>
<keyword evidence="4" id="KW-1185">Reference proteome</keyword>
<dbReference type="Proteomes" id="UP000275925">
    <property type="component" value="Unassembled WGS sequence"/>
</dbReference>
<dbReference type="Gene3D" id="3.60.110.10">
    <property type="entry name" value="Carbon-nitrogen hydrolase"/>
    <property type="match status" value="1"/>
</dbReference>
<dbReference type="InterPro" id="IPR003010">
    <property type="entry name" value="C-N_Hydrolase"/>
</dbReference>
<organism evidence="3 4">
    <name type="scientific">Candidatus Termititenax persephonae</name>
    <dbReference type="NCBI Taxonomy" id="2218525"/>
    <lineage>
        <taxon>Bacteria</taxon>
        <taxon>Bacillati</taxon>
        <taxon>Candidatus Margulisiibacteriota</taxon>
        <taxon>Candidatus Termititenacia</taxon>
        <taxon>Candidatus Termititenacales</taxon>
        <taxon>Candidatus Termititenacaceae</taxon>
        <taxon>Candidatus Termititenax</taxon>
    </lineage>
</organism>
<dbReference type="InterPro" id="IPR050345">
    <property type="entry name" value="Aliph_Amidase/BUP"/>
</dbReference>
<dbReference type="PROSITE" id="PS50263">
    <property type="entry name" value="CN_HYDROLASE"/>
    <property type="match status" value="1"/>
</dbReference>
<gene>
    <name evidence="3" type="primary">nit2</name>
    <name evidence="3" type="ORF">NO2_0552</name>
</gene>
<name>A0A388TGX8_9BACT</name>
<keyword evidence="1 3" id="KW-0378">Hydrolase</keyword>
<dbReference type="Pfam" id="PF00795">
    <property type="entry name" value="CN_hydrolase"/>
    <property type="match status" value="1"/>
</dbReference>
<protein>
    <submittedName>
        <fullName evidence="3">Carbon-nitrogen hydrolase</fullName>
    </submittedName>
</protein>
<reference evidence="3 4" key="1">
    <citation type="journal article" date="2019" name="ISME J.">
        <title>Genome analyses of uncultured TG2/ZB3 bacteria in 'Margulisbacteria' specifically attached to ectosymbiotic spirochetes of protists in the termite gut.</title>
        <authorList>
            <person name="Utami Y.D."/>
            <person name="Kuwahara H."/>
            <person name="Igai K."/>
            <person name="Murakami T."/>
            <person name="Sugaya K."/>
            <person name="Morikawa T."/>
            <person name="Nagura Y."/>
            <person name="Yuki M."/>
            <person name="Deevong P."/>
            <person name="Inoue T."/>
            <person name="Kihara K."/>
            <person name="Lo N."/>
            <person name="Yamada A."/>
            <person name="Ohkuma M."/>
            <person name="Hongoh Y."/>
        </authorList>
    </citation>
    <scope>NUCLEOTIDE SEQUENCE [LARGE SCALE GENOMIC DNA]</scope>
    <source>
        <strain evidence="3">NkOx7-02</strain>
    </source>
</reference>
<dbReference type="AlphaFoldDB" id="A0A388TGX8"/>
<proteinExistence type="predicted"/>
<comment type="caution">
    <text evidence="3">The sequence shown here is derived from an EMBL/GenBank/DDBJ whole genome shotgun (WGS) entry which is preliminary data.</text>
</comment>
<evidence type="ECO:0000256" key="1">
    <source>
        <dbReference type="ARBA" id="ARBA00022801"/>
    </source>
</evidence>
<dbReference type="EMBL" id="BGZO01000010">
    <property type="protein sequence ID" value="GBR75925.1"/>
    <property type="molecule type" value="Genomic_DNA"/>
</dbReference>
<dbReference type="InterPro" id="IPR036526">
    <property type="entry name" value="C-N_Hydrolase_sf"/>
</dbReference>
<sequence>MQIVLAQIYPKLGDVAANYQLLSQEILAARNRGAGLIVFPELALTGYFLKDQIQDLSGAAAEELRRLQELSADIDIAVGSIEERNGRAYNSAFYLRQGQIWHTHRKVYLPTYGMFDEKRYFSAGSRFGVFDTAAGQTALLLCEDAWHFSSAYLAALSGAENLLILSSSPYREGIQAKWQAINQTLAGHFAMNVIYCNRVG</sequence>
<evidence type="ECO:0000259" key="2">
    <source>
        <dbReference type="PROSITE" id="PS50263"/>
    </source>
</evidence>
<feature type="non-terminal residue" evidence="3">
    <location>
        <position position="200"/>
    </location>
</feature>
<evidence type="ECO:0000313" key="3">
    <source>
        <dbReference type="EMBL" id="GBR75925.1"/>
    </source>
</evidence>
<feature type="domain" description="CN hydrolase" evidence="2">
    <location>
        <begin position="1"/>
        <end position="200"/>
    </location>
</feature>
<dbReference type="PANTHER" id="PTHR43674">
    <property type="entry name" value="NITRILASE C965.09-RELATED"/>
    <property type="match status" value="1"/>
</dbReference>
<evidence type="ECO:0000313" key="4">
    <source>
        <dbReference type="Proteomes" id="UP000275925"/>
    </source>
</evidence>
<dbReference type="SUPFAM" id="SSF56317">
    <property type="entry name" value="Carbon-nitrogen hydrolase"/>
    <property type="match status" value="1"/>
</dbReference>
<dbReference type="PANTHER" id="PTHR43674:SF2">
    <property type="entry name" value="BETA-UREIDOPROPIONASE"/>
    <property type="match status" value="1"/>
</dbReference>